<dbReference type="PANTHER" id="PTHR33488">
    <property type="entry name" value="ZGC:162509"/>
    <property type="match status" value="1"/>
</dbReference>
<keyword evidence="2" id="KW-1185">Reference proteome</keyword>
<name>A0A914E7G4_9BILA</name>
<dbReference type="AlphaFoldDB" id="A0A914E7G4"/>
<keyword evidence="1" id="KW-0175">Coiled coil</keyword>
<accession>A0A914E7G4</accession>
<evidence type="ECO:0000313" key="3">
    <source>
        <dbReference type="WBParaSite" id="ACRNAN_scaffold5854.g14814.t1"/>
    </source>
</evidence>
<sequence length="487" mass="55292">MMLMDDDGETYLPNGDTFSPVLDSGKVYTIHGTLVNQSIHAVVPAPEGRIAQANNFQQIALMPQKKRDQTINNIISACRGMNDNLSMLYSGTRTVCLMESLSVLASCGTDVPLVTEQMPANKFHRLKNPHSFRASIYQLIAAISDAFRVSNTCMGTIRAALSDIPNNFSDIIEMLAAQNESDLETIQDTFTSITTSADKCIQMAAQAEKPLDHVLQIIDELCHASAGAKGVNEKTKLELQKLMEQMAIAKKAKEEETKRVEQDRVESMRKVEQARNEYWNQLKKDAPPPKVVKSSFFSGLIEIERVDDSALRAYQQKTVQFKDEFEREHRYEEDLKRSLEQHHRELTDFMCKLKNMDTTSADLASIVSLLQEGIALLSRIRSEWMMLYNFFEKVKIVLNEYLLKSITNFKKFAQKEKVEYMLREALKTVCLCVQISNAADVYTMIMDRQVIPELSKVGKELALTEHEAKVVLQCITKFIDFPSLRAF</sequence>
<organism evidence="2 3">
    <name type="scientific">Acrobeloides nanus</name>
    <dbReference type="NCBI Taxonomy" id="290746"/>
    <lineage>
        <taxon>Eukaryota</taxon>
        <taxon>Metazoa</taxon>
        <taxon>Ecdysozoa</taxon>
        <taxon>Nematoda</taxon>
        <taxon>Chromadorea</taxon>
        <taxon>Rhabditida</taxon>
        <taxon>Tylenchina</taxon>
        <taxon>Cephalobomorpha</taxon>
        <taxon>Cephaloboidea</taxon>
        <taxon>Cephalobidae</taxon>
        <taxon>Acrobeloides</taxon>
    </lineage>
</organism>
<reference evidence="3" key="1">
    <citation type="submission" date="2022-11" db="UniProtKB">
        <authorList>
            <consortium name="WormBaseParasite"/>
        </authorList>
    </citation>
    <scope>IDENTIFICATION</scope>
</reference>
<evidence type="ECO:0000313" key="2">
    <source>
        <dbReference type="Proteomes" id="UP000887540"/>
    </source>
</evidence>
<evidence type="ECO:0000256" key="1">
    <source>
        <dbReference type="SAM" id="Coils"/>
    </source>
</evidence>
<dbReference type="Proteomes" id="UP000887540">
    <property type="component" value="Unplaced"/>
</dbReference>
<protein>
    <submittedName>
        <fullName evidence="3">Uncharacterized protein</fullName>
    </submittedName>
</protein>
<feature type="coiled-coil region" evidence="1">
    <location>
        <begin position="232"/>
        <end position="277"/>
    </location>
</feature>
<dbReference type="WBParaSite" id="ACRNAN_scaffold5854.g14814.t1">
    <property type="protein sequence ID" value="ACRNAN_scaffold5854.g14814.t1"/>
    <property type="gene ID" value="ACRNAN_scaffold5854.g14814"/>
</dbReference>
<dbReference type="PANTHER" id="PTHR33488:SF2">
    <property type="entry name" value="EARLY ENDOSOME ANTIGEN 1-LIKE"/>
    <property type="match status" value="1"/>
</dbReference>
<proteinExistence type="predicted"/>